<dbReference type="Proteomes" id="UP000548304">
    <property type="component" value="Unassembled WGS sequence"/>
</dbReference>
<feature type="compositionally biased region" description="Low complexity" evidence="1">
    <location>
        <begin position="36"/>
        <end position="51"/>
    </location>
</feature>
<evidence type="ECO:0000313" key="3">
    <source>
        <dbReference type="Proteomes" id="UP000548304"/>
    </source>
</evidence>
<feature type="region of interest" description="Disordered" evidence="1">
    <location>
        <begin position="216"/>
        <end position="254"/>
    </location>
</feature>
<feature type="compositionally biased region" description="Basic and acidic residues" evidence="1">
    <location>
        <begin position="216"/>
        <end position="225"/>
    </location>
</feature>
<accession>A0A852Z1I6</accession>
<dbReference type="AlphaFoldDB" id="A0A852Z1I6"/>
<keyword evidence="3" id="KW-1185">Reference proteome</keyword>
<sequence length="254" mass="28490">MPSPVPWNPDTPSLPPSDARHRRETPRRHAPQRPITQTNTELTTQHTSTSNPQLGQQHPRRAPRQKRQQTTHTRLLPRRLRLPEPPTLTRLLPQENRPGKTPQPSPVPPRTTPLRHPPHHAQNRHPLPPPTILAAPHSGTPYAVGTPGEITDHPLGAMSARGGNRESQEEFRAVHLSFRVPKCSRQGFRKRRRQPGQTRKAGKAVLIATIRHDDQPGTTVIRDRPTFAPSHTRRSVSAPSPLAAHHRRPCSTTC</sequence>
<feature type="compositionally biased region" description="Pro residues" evidence="1">
    <location>
        <begin position="101"/>
        <end position="111"/>
    </location>
</feature>
<protein>
    <submittedName>
        <fullName evidence="2">Uncharacterized protein</fullName>
    </submittedName>
</protein>
<organism evidence="2 3">
    <name type="scientific">Actinopolyspora biskrensis</name>
    <dbReference type="NCBI Taxonomy" id="1470178"/>
    <lineage>
        <taxon>Bacteria</taxon>
        <taxon>Bacillati</taxon>
        <taxon>Actinomycetota</taxon>
        <taxon>Actinomycetes</taxon>
        <taxon>Actinopolysporales</taxon>
        <taxon>Actinopolysporaceae</taxon>
        <taxon>Actinopolyspora</taxon>
    </lineage>
</organism>
<evidence type="ECO:0000256" key="1">
    <source>
        <dbReference type="SAM" id="MobiDB-lite"/>
    </source>
</evidence>
<gene>
    <name evidence="2" type="ORF">FHR84_000820</name>
</gene>
<evidence type="ECO:0000313" key="2">
    <source>
        <dbReference type="EMBL" id="NYH77506.1"/>
    </source>
</evidence>
<feature type="compositionally biased region" description="Basic residues" evidence="1">
    <location>
        <begin position="20"/>
        <end position="31"/>
    </location>
</feature>
<feature type="compositionally biased region" description="Basic residues" evidence="1">
    <location>
        <begin position="244"/>
        <end position="254"/>
    </location>
</feature>
<feature type="region of interest" description="Disordered" evidence="1">
    <location>
        <begin position="1"/>
        <end position="133"/>
    </location>
</feature>
<comment type="caution">
    <text evidence="2">The sequence shown here is derived from an EMBL/GenBank/DDBJ whole genome shotgun (WGS) entry which is preliminary data.</text>
</comment>
<dbReference type="EMBL" id="JACBYW010000001">
    <property type="protein sequence ID" value="NYH77506.1"/>
    <property type="molecule type" value="Genomic_DNA"/>
</dbReference>
<name>A0A852Z1I6_9ACTN</name>
<feature type="compositionally biased region" description="Basic residues" evidence="1">
    <location>
        <begin position="58"/>
        <end position="80"/>
    </location>
</feature>
<feature type="compositionally biased region" description="Pro residues" evidence="1">
    <location>
        <begin position="1"/>
        <end position="15"/>
    </location>
</feature>
<reference evidence="2 3" key="1">
    <citation type="submission" date="2020-07" db="EMBL/GenBank/DDBJ databases">
        <title>Genomic Encyclopedia of Type Strains, Phase III (KMG-III): the genomes of soil and plant-associated and newly described type strains.</title>
        <authorList>
            <person name="Whitman W."/>
        </authorList>
    </citation>
    <scope>NUCLEOTIDE SEQUENCE [LARGE SCALE GENOMIC DNA]</scope>
    <source>
        <strain evidence="2 3">CECT 8576</strain>
    </source>
</reference>
<proteinExistence type="predicted"/>